<keyword evidence="2" id="KW-0378">Hydrolase</keyword>
<evidence type="ECO:0000313" key="5">
    <source>
        <dbReference type="Proteomes" id="UP000676310"/>
    </source>
</evidence>
<dbReference type="RefSeq" id="XP_043171138.1">
    <property type="nucleotide sequence ID" value="XM_043315203.1"/>
</dbReference>
<sequence>MKSWNGLEDATAPVKPQRTPMRWRALSATFVTLVCLAAVDTIFPELKNWDVSSFLDKEPALHHAAFEWSEITPSEHLEFHKCFGEFECAKLSLPLDYFNGTHPDHTVDIAITKLPARVSVDDARYGGPILFNPGGPGGPGAAVAIMIAQALQQVVDSKVETLTPSTDARYFDIIGFDPRGIGWTEPAARCMPNRPASWSWKLREETEGLIGSSDAALGRLWSMHHAFGASCKLAEEDQEGPDIKQYMTTAFVARDMLEITERHAEYVAKEVVKKAAQRAGKRPGCDSSTYVPGESKLQYWGFSYGTLLGSTFASMFPDRVGRLILDGVVSAYDYQHSLGNGSLTDVEKAMNSFYTFCHNLGPGECSLATANSSVLDIKERTQNIIASLYHDPLPIVSSDGPDFLTWSDLKLVIFSATYLPRLMFQSVADILAAIEQGGGSVTDELAGMNHYNHVFSCPANGTEPLDFLDYFVTTTAILCGDGVDQTHLTRDEFEAYWEILDTLSPNFGSYWSMLLMSCAAWEIKASYKFEGPWGGNTSHPILFISNTADPVTPLRSGRYMHSLFPDSSLLISDHAGHCSISAPDLCTLSRVNAYFQTGELPSPGTLCVPPPSPYSLNSTDPDSPFYDPSLENANTVIDQEEDSDGVRLLGAGEWLQRRAAVSGMFGMNMPGGARMKQAIQKFLENSLSG</sequence>
<dbReference type="SUPFAM" id="SSF53474">
    <property type="entry name" value="alpha/beta-Hydrolases"/>
    <property type="match status" value="1"/>
</dbReference>
<reference evidence="4" key="1">
    <citation type="submission" date="2021-05" db="EMBL/GenBank/DDBJ databases">
        <authorList>
            <person name="Stam R."/>
        </authorList>
    </citation>
    <scope>NUCLEOTIDE SEQUENCE</scope>
    <source>
        <strain evidence="4">CS162</strain>
    </source>
</reference>
<organism evidence="4 5">
    <name type="scientific">Alternaria atra</name>
    <dbReference type="NCBI Taxonomy" id="119953"/>
    <lineage>
        <taxon>Eukaryota</taxon>
        <taxon>Fungi</taxon>
        <taxon>Dikarya</taxon>
        <taxon>Ascomycota</taxon>
        <taxon>Pezizomycotina</taxon>
        <taxon>Dothideomycetes</taxon>
        <taxon>Pleosporomycetidae</taxon>
        <taxon>Pleosporales</taxon>
        <taxon>Pleosporineae</taxon>
        <taxon>Pleosporaceae</taxon>
        <taxon>Alternaria</taxon>
        <taxon>Alternaria sect. Ulocladioides</taxon>
    </lineage>
</organism>
<protein>
    <recommendedName>
        <fullName evidence="3">Peptidase S33 tripeptidyl aminopeptidase-like C-terminal domain-containing protein</fullName>
    </recommendedName>
</protein>
<dbReference type="PANTHER" id="PTHR43248">
    <property type="entry name" value="2-SUCCINYL-6-HYDROXY-2,4-CYCLOHEXADIENE-1-CARBOXYLATE SYNTHASE"/>
    <property type="match status" value="1"/>
</dbReference>
<evidence type="ECO:0000256" key="2">
    <source>
        <dbReference type="ARBA" id="ARBA00022801"/>
    </source>
</evidence>
<gene>
    <name evidence="4" type="ORF">ALTATR162_LOCUS7575</name>
</gene>
<dbReference type="Pfam" id="PF08386">
    <property type="entry name" value="Abhydrolase_4"/>
    <property type="match status" value="1"/>
</dbReference>
<comment type="caution">
    <text evidence="4">The sequence shown here is derived from an EMBL/GenBank/DDBJ whole genome shotgun (WGS) entry which is preliminary data.</text>
</comment>
<dbReference type="InterPro" id="IPR013595">
    <property type="entry name" value="Pept_S33_TAP-like_C"/>
</dbReference>
<dbReference type="OrthoDB" id="425534at2759"/>
<evidence type="ECO:0000259" key="3">
    <source>
        <dbReference type="Pfam" id="PF08386"/>
    </source>
</evidence>
<evidence type="ECO:0000256" key="1">
    <source>
        <dbReference type="ARBA" id="ARBA00010088"/>
    </source>
</evidence>
<dbReference type="GO" id="GO:0016787">
    <property type="term" value="F:hydrolase activity"/>
    <property type="evidence" value="ECO:0007669"/>
    <property type="project" value="UniProtKB-KW"/>
</dbReference>
<feature type="domain" description="Peptidase S33 tripeptidyl aminopeptidase-like C-terminal" evidence="3">
    <location>
        <begin position="505"/>
        <end position="607"/>
    </location>
</feature>
<name>A0A8J2IDK1_9PLEO</name>
<evidence type="ECO:0000313" key="4">
    <source>
        <dbReference type="EMBL" id="CAG5173089.1"/>
    </source>
</evidence>
<dbReference type="Proteomes" id="UP000676310">
    <property type="component" value="Unassembled WGS sequence"/>
</dbReference>
<dbReference type="EMBL" id="CAJRGZ010000022">
    <property type="protein sequence ID" value="CAG5173089.1"/>
    <property type="molecule type" value="Genomic_DNA"/>
</dbReference>
<dbReference type="InterPro" id="IPR029058">
    <property type="entry name" value="AB_hydrolase_fold"/>
</dbReference>
<accession>A0A8J2IDK1</accession>
<keyword evidence="5" id="KW-1185">Reference proteome</keyword>
<dbReference type="AlphaFoldDB" id="A0A8J2IDK1"/>
<dbReference type="GeneID" id="67019590"/>
<dbReference type="PANTHER" id="PTHR43248:SF25">
    <property type="entry name" value="AB HYDROLASE-1 DOMAIN-CONTAINING PROTEIN-RELATED"/>
    <property type="match status" value="1"/>
</dbReference>
<comment type="similarity">
    <text evidence="1">Belongs to the peptidase S33 family.</text>
</comment>
<proteinExistence type="inferred from homology"/>
<dbReference type="InterPro" id="IPR051601">
    <property type="entry name" value="Serine_prot/Carboxylest_S33"/>
</dbReference>
<dbReference type="Gene3D" id="3.40.50.1820">
    <property type="entry name" value="alpha/beta hydrolase"/>
    <property type="match status" value="2"/>
</dbReference>